<keyword evidence="5" id="KW-1185">Reference proteome</keyword>
<feature type="compositionally biased region" description="Basic and acidic residues" evidence="2">
    <location>
        <begin position="495"/>
        <end position="504"/>
    </location>
</feature>
<feature type="compositionally biased region" description="Polar residues" evidence="2">
    <location>
        <begin position="638"/>
        <end position="657"/>
    </location>
</feature>
<dbReference type="AlphaFoldDB" id="A0AAD5P9W0"/>
<dbReference type="InterPro" id="IPR026832">
    <property type="entry name" value="Asteroid"/>
</dbReference>
<organism evidence="4 5">
    <name type="scientific">Phascolomyces articulosus</name>
    <dbReference type="NCBI Taxonomy" id="60185"/>
    <lineage>
        <taxon>Eukaryota</taxon>
        <taxon>Fungi</taxon>
        <taxon>Fungi incertae sedis</taxon>
        <taxon>Mucoromycota</taxon>
        <taxon>Mucoromycotina</taxon>
        <taxon>Mucoromycetes</taxon>
        <taxon>Mucorales</taxon>
        <taxon>Lichtheimiaceae</taxon>
        <taxon>Phascolomyces</taxon>
    </lineage>
</organism>
<gene>
    <name evidence="4" type="ORF">BDA99DRAFT_202223</name>
</gene>
<evidence type="ECO:0000256" key="1">
    <source>
        <dbReference type="ARBA" id="ARBA00007398"/>
    </source>
</evidence>
<dbReference type="PANTHER" id="PTHR15665:SF1">
    <property type="entry name" value="PROTEIN ASTEROID HOMOLOG 1"/>
    <property type="match status" value="1"/>
</dbReference>
<reference evidence="4" key="2">
    <citation type="submission" date="2023-02" db="EMBL/GenBank/DDBJ databases">
        <authorList>
            <consortium name="DOE Joint Genome Institute"/>
            <person name="Mondo S.J."/>
            <person name="Chang Y."/>
            <person name="Wang Y."/>
            <person name="Ahrendt S."/>
            <person name="Andreopoulos W."/>
            <person name="Barry K."/>
            <person name="Beard J."/>
            <person name="Benny G.L."/>
            <person name="Blankenship S."/>
            <person name="Bonito G."/>
            <person name="Cuomo C."/>
            <person name="Desiro A."/>
            <person name="Gervers K.A."/>
            <person name="Hundley H."/>
            <person name="Kuo A."/>
            <person name="LaButti K."/>
            <person name="Lang B.F."/>
            <person name="Lipzen A."/>
            <person name="O'Donnell K."/>
            <person name="Pangilinan J."/>
            <person name="Reynolds N."/>
            <person name="Sandor L."/>
            <person name="Smith M.W."/>
            <person name="Tsang A."/>
            <person name="Grigoriev I.V."/>
            <person name="Stajich J.E."/>
            <person name="Spatafora J.W."/>
        </authorList>
    </citation>
    <scope>NUCLEOTIDE SEQUENCE</scope>
    <source>
        <strain evidence="4">RSA 2281</strain>
    </source>
</reference>
<dbReference type="Gene3D" id="3.40.50.1010">
    <property type="entry name" value="5'-nuclease"/>
    <property type="match status" value="1"/>
</dbReference>
<feature type="region of interest" description="Disordered" evidence="2">
    <location>
        <begin position="477"/>
        <end position="504"/>
    </location>
</feature>
<feature type="region of interest" description="Disordered" evidence="2">
    <location>
        <begin position="614"/>
        <end position="672"/>
    </location>
</feature>
<feature type="compositionally biased region" description="Basic and acidic residues" evidence="2">
    <location>
        <begin position="478"/>
        <end position="487"/>
    </location>
</feature>
<reference evidence="4" key="1">
    <citation type="journal article" date="2022" name="IScience">
        <title>Evolution of zygomycete secretomes and the origins of terrestrial fungal ecologies.</title>
        <authorList>
            <person name="Chang Y."/>
            <person name="Wang Y."/>
            <person name="Mondo S."/>
            <person name="Ahrendt S."/>
            <person name="Andreopoulos W."/>
            <person name="Barry K."/>
            <person name="Beard J."/>
            <person name="Benny G.L."/>
            <person name="Blankenship S."/>
            <person name="Bonito G."/>
            <person name="Cuomo C."/>
            <person name="Desiro A."/>
            <person name="Gervers K.A."/>
            <person name="Hundley H."/>
            <person name="Kuo A."/>
            <person name="LaButti K."/>
            <person name="Lang B.F."/>
            <person name="Lipzen A."/>
            <person name="O'Donnell K."/>
            <person name="Pangilinan J."/>
            <person name="Reynolds N."/>
            <person name="Sandor L."/>
            <person name="Smith M.E."/>
            <person name="Tsang A."/>
            <person name="Grigoriev I.V."/>
            <person name="Stajich J.E."/>
            <person name="Spatafora J.W."/>
        </authorList>
    </citation>
    <scope>NUCLEOTIDE SEQUENCE</scope>
    <source>
        <strain evidence="4">RSA 2281</strain>
    </source>
</reference>
<comment type="similarity">
    <text evidence="1">Belongs to the asteroid family.</text>
</comment>
<sequence length="691" mass="77922">MKRYRSYIERAELLMAHLDQINANLKTQESGIQHAADMYLIPPLMLEVCLQTIRDLGLNPIVCRGEADGHVVQLADKYQGYVVSKDSDMHVYPRIGKGYIPLNTLSIFSQINEEEIHSNSNSNNDITISYSTVKATVYHPQRLASLLKLENVELLPLLGAILGNDYLDPQLVRYPIMEWCSSQNMPVKNKLGYWPKCVAEYLRETCALDEKENNLPDLVAVADNLKTVITKTRENNSTAAALDGLGQALITSIYRYDPESALLSGHSCPKVQEEKEEEQQHTLPESISELGKMSRSIIDCLVTRTFWATLFIEDFQKESSWIISRSLRQCLYTLLLSNNTKHDEQIVPSSGQLPPPQVKEYIREKHHIADMDIPGLPIKDILDYASSNSIQHILNDAQASDQLLYHMHYSNDKKVQDLLTALDNHYLQSFVLCLRYLIGESAHQGTPLKNYDVVGLLVGMMMASSSSVLLPSSVCTDTHQKNNEKKGPNNNSMKKWSEHNRDGNTRPALKKQVLHLTAQYQSVVFCSHLLSQVLHCNTPQHLRGKASLEHMYNGVNMHHYLQLARRGANIGSLLGGPSRAHELGGLFWKLHRATTLGLTDKMEQIYDYRIPSTHVNSNASSTQEDWLQPRNIKKRSNSHNNSNEASFGKNTKRLATTKNKKASSSSNHNKKGGNNIFDVLSFGCNFDDDDE</sequence>
<protein>
    <recommendedName>
        <fullName evidence="3">Asteroid domain-containing protein</fullName>
    </recommendedName>
</protein>
<name>A0AAD5P9W0_9FUNG</name>
<dbReference type="Proteomes" id="UP001209540">
    <property type="component" value="Unassembled WGS sequence"/>
</dbReference>
<evidence type="ECO:0000256" key="2">
    <source>
        <dbReference type="SAM" id="MobiDB-lite"/>
    </source>
</evidence>
<dbReference type="Pfam" id="PF12813">
    <property type="entry name" value="XPG_I_2"/>
    <property type="match status" value="1"/>
</dbReference>
<dbReference type="SUPFAM" id="SSF88723">
    <property type="entry name" value="PIN domain-like"/>
    <property type="match status" value="1"/>
</dbReference>
<dbReference type="EMBL" id="JAIXMP010000030">
    <property type="protein sequence ID" value="KAI9251434.1"/>
    <property type="molecule type" value="Genomic_DNA"/>
</dbReference>
<dbReference type="InterPro" id="IPR039436">
    <property type="entry name" value="Asteroid_dom"/>
</dbReference>
<accession>A0AAD5P9W0</accession>
<dbReference type="InterPro" id="IPR029060">
    <property type="entry name" value="PIN-like_dom_sf"/>
</dbReference>
<proteinExistence type="inferred from homology"/>
<comment type="caution">
    <text evidence="4">The sequence shown here is derived from an EMBL/GenBank/DDBJ whole genome shotgun (WGS) entry which is preliminary data.</text>
</comment>
<evidence type="ECO:0000259" key="3">
    <source>
        <dbReference type="Pfam" id="PF12813"/>
    </source>
</evidence>
<feature type="compositionally biased region" description="Polar residues" evidence="2">
    <location>
        <begin position="614"/>
        <end position="625"/>
    </location>
</feature>
<feature type="domain" description="Asteroid" evidence="3">
    <location>
        <begin position="59"/>
        <end position="155"/>
    </location>
</feature>
<evidence type="ECO:0000313" key="4">
    <source>
        <dbReference type="EMBL" id="KAI9251434.1"/>
    </source>
</evidence>
<evidence type="ECO:0000313" key="5">
    <source>
        <dbReference type="Proteomes" id="UP001209540"/>
    </source>
</evidence>
<feature type="compositionally biased region" description="Low complexity" evidence="2">
    <location>
        <begin position="662"/>
        <end position="672"/>
    </location>
</feature>
<dbReference type="PANTHER" id="PTHR15665">
    <property type="entry name" value="ASTEROID PROTEIN"/>
    <property type="match status" value="1"/>
</dbReference>